<proteinExistence type="predicted"/>
<organism evidence="3 4">
    <name type="scientific">Anaeramoeba flamelloides</name>
    <dbReference type="NCBI Taxonomy" id="1746091"/>
    <lineage>
        <taxon>Eukaryota</taxon>
        <taxon>Metamonada</taxon>
        <taxon>Anaeramoebidae</taxon>
        <taxon>Anaeramoeba</taxon>
    </lineage>
</organism>
<accession>A0ABQ8ZAX6</accession>
<keyword evidence="4" id="KW-1185">Reference proteome</keyword>
<name>A0ABQ8ZAX6_9EUKA</name>
<dbReference type="CDD" id="cd18186">
    <property type="entry name" value="BTB_POZ_ZBTB_KLHL-like"/>
    <property type="match status" value="1"/>
</dbReference>
<evidence type="ECO:0000259" key="2">
    <source>
        <dbReference type="PROSITE" id="PS50097"/>
    </source>
</evidence>
<dbReference type="Pfam" id="PF00651">
    <property type="entry name" value="BTB"/>
    <property type="match status" value="1"/>
</dbReference>
<sequence length="524" mass="62386">MIKKYLNNNYQQCPKCKKLCYIETVGCGFYECECQAIFCCFCAEKHKTKLQAFSHCLTNHSLDQKIQKTKTQSFETKNRKEISKSLKLIKININDHYVLMQKGEKVDVLVHKYCKLANENLYVRSFCYGNNYFEKGKTIGSYGIVNGSKVDLNLRKQNGIYVPNIYLRSLDLTNYNKKKKKKQKQKQKQKVKVKVKVKKKKKKNETKVNQKENQNGLKKINLMNVKNKKGSLYTYISEHYSVNPINFKIFYNGKIVDKTLSNYSYLYRHYSQTSIWVIFSEDYKRCYEYLQFNVPFYNLYQYGENTDLQICGFNIHSQMLKLRVDLEPEYIKKTFENSNLGKDIIKKFFNWVYLKYTRREILKIRNSISQCFKLLNYDLKQLMVPFSKQLSTKWINNEEKDYKIVIKDQDDDDDDDDDDEDVLNLTIEIPVHRIILQARLNLYREMFKTISETSNQVRDYSGKSADTIKILIKYLYTNSLKITADMDPEIILEELNDVVDYYQIVPSITFLKDFKKLKKQYKND</sequence>
<dbReference type="PROSITE" id="PS50097">
    <property type="entry name" value="BTB"/>
    <property type="match status" value="1"/>
</dbReference>
<feature type="region of interest" description="Disordered" evidence="1">
    <location>
        <begin position="177"/>
        <end position="211"/>
    </location>
</feature>
<feature type="domain" description="BTB" evidence="2">
    <location>
        <begin position="417"/>
        <end position="484"/>
    </location>
</feature>
<dbReference type="InterPro" id="IPR029071">
    <property type="entry name" value="Ubiquitin-like_domsf"/>
</dbReference>
<dbReference type="InterPro" id="IPR000210">
    <property type="entry name" value="BTB/POZ_dom"/>
</dbReference>
<gene>
    <name evidence="3" type="ORF">M0813_12589</name>
</gene>
<dbReference type="Gene3D" id="3.30.710.10">
    <property type="entry name" value="Potassium Channel Kv1.1, Chain A"/>
    <property type="match status" value="1"/>
</dbReference>
<evidence type="ECO:0000313" key="4">
    <source>
        <dbReference type="Proteomes" id="UP001150062"/>
    </source>
</evidence>
<dbReference type="EMBL" id="JAOAOG010000026">
    <property type="protein sequence ID" value="KAJ6254032.1"/>
    <property type="molecule type" value="Genomic_DNA"/>
</dbReference>
<evidence type="ECO:0000313" key="3">
    <source>
        <dbReference type="EMBL" id="KAJ6254032.1"/>
    </source>
</evidence>
<reference evidence="3" key="1">
    <citation type="submission" date="2022-08" db="EMBL/GenBank/DDBJ databases">
        <title>Novel sulfate-reducing endosymbionts in the free-living metamonad Anaeramoeba.</title>
        <authorList>
            <person name="Jerlstrom-Hultqvist J."/>
            <person name="Cepicka I."/>
            <person name="Gallot-Lavallee L."/>
            <person name="Salas-Leiva D."/>
            <person name="Curtis B.A."/>
            <person name="Zahonova K."/>
            <person name="Pipaliya S."/>
            <person name="Dacks J."/>
            <person name="Roger A.J."/>
        </authorList>
    </citation>
    <scope>NUCLEOTIDE SEQUENCE</scope>
    <source>
        <strain evidence="3">Schooner1</strain>
    </source>
</reference>
<dbReference type="Proteomes" id="UP001150062">
    <property type="component" value="Unassembled WGS sequence"/>
</dbReference>
<dbReference type="SUPFAM" id="SSF54695">
    <property type="entry name" value="POZ domain"/>
    <property type="match status" value="1"/>
</dbReference>
<dbReference type="SUPFAM" id="SSF54236">
    <property type="entry name" value="Ubiquitin-like"/>
    <property type="match status" value="1"/>
</dbReference>
<protein>
    <submittedName>
        <fullName evidence="3">Kelch protein</fullName>
    </submittedName>
</protein>
<feature type="compositionally biased region" description="Basic residues" evidence="1">
    <location>
        <begin position="177"/>
        <end position="204"/>
    </location>
</feature>
<comment type="caution">
    <text evidence="3">The sequence shown here is derived from an EMBL/GenBank/DDBJ whole genome shotgun (WGS) entry which is preliminary data.</text>
</comment>
<evidence type="ECO:0000256" key="1">
    <source>
        <dbReference type="SAM" id="MobiDB-lite"/>
    </source>
</evidence>
<dbReference type="InterPro" id="IPR011333">
    <property type="entry name" value="SKP1/BTB/POZ_sf"/>
</dbReference>